<dbReference type="FunFam" id="3.20.20.10:FF:000003">
    <property type="entry name" value="Diaminopimelate decarboxylase"/>
    <property type="match status" value="1"/>
</dbReference>
<evidence type="ECO:0000256" key="8">
    <source>
        <dbReference type="ARBA" id="ARBA00060643"/>
    </source>
</evidence>
<dbReference type="PRINTS" id="PR01179">
    <property type="entry name" value="ODADCRBXLASE"/>
</dbReference>
<dbReference type="AlphaFoldDB" id="A0A3T0D7N8"/>
<feature type="modified residue" description="N6-(pyridoxal phosphate)lysine" evidence="12 13">
    <location>
        <position position="67"/>
    </location>
</feature>
<comment type="pathway">
    <text evidence="8 12 14">Amino-acid biosynthesis; L-lysine biosynthesis via DAP pathway; L-lysine from DL-2,6-diaminopimelate: step 1/1.</text>
</comment>
<dbReference type="GO" id="GO:0009089">
    <property type="term" value="P:lysine biosynthetic process via diaminopimelate"/>
    <property type="evidence" value="ECO:0007669"/>
    <property type="project" value="UniProtKB-UniRule"/>
</dbReference>
<dbReference type="Pfam" id="PF02784">
    <property type="entry name" value="Orn_Arg_deC_N"/>
    <property type="match status" value="1"/>
</dbReference>
<dbReference type="InterPro" id="IPR002986">
    <property type="entry name" value="DAP_deCOOHase_LysA"/>
</dbReference>
<dbReference type="PANTHER" id="PTHR43727">
    <property type="entry name" value="DIAMINOPIMELATE DECARBOXYLASE"/>
    <property type="match status" value="1"/>
</dbReference>
<evidence type="ECO:0000256" key="6">
    <source>
        <dbReference type="ARBA" id="ARBA00023239"/>
    </source>
</evidence>
<dbReference type="InterPro" id="IPR029066">
    <property type="entry name" value="PLP-binding_barrel"/>
</dbReference>
<dbReference type="InterPro" id="IPR000183">
    <property type="entry name" value="Orn/DAP/Arg_de-COase"/>
</dbReference>
<dbReference type="NCBIfam" id="TIGR01048">
    <property type="entry name" value="lysA"/>
    <property type="match status" value="1"/>
</dbReference>
<feature type="binding site" evidence="12">
    <location>
        <position position="390"/>
    </location>
    <ligand>
        <name>pyridoxal 5'-phosphate</name>
        <dbReference type="ChEBI" id="CHEBI:597326"/>
    </ligand>
</feature>
<name>A0A3T0D7N8_9FIRM</name>
<evidence type="ECO:0000313" key="16">
    <source>
        <dbReference type="EMBL" id="AZT90986.1"/>
    </source>
</evidence>
<evidence type="ECO:0000256" key="1">
    <source>
        <dbReference type="ARBA" id="ARBA00001933"/>
    </source>
</evidence>
<keyword evidence="3 12" id="KW-0210">Decarboxylase</keyword>
<evidence type="ECO:0000256" key="14">
    <source>
        <dbReference type="RuleBase" id="RU003738"/>
    </source>
</evidence>
<evidence type="ECO:0000256" key="13">
    <source>
        <dbReference type="PIRSR" id="PIRSR600183-50"/>
    </source>
</evidence>
<dbReference type="EMBL" id="CP034791">
    <property type="protein sequence ID" value="AZT90986.1"/>
    <property type="molecule type" value="Genomic_DNA"/>
</dbReference>
<comment type="function">
    <text evidence="12">Specifically catalyzes the decarboxylation of meso-diaminopimelate (meso-DAP) to L-lysine.</text>
</comment>
<dbReference type="SUPFAM" id="SSF51419">
    <property type="entry name" value="PLP-binding barrel"/>
    <property type="match status" value="1"/>
</dbReference>
<evidence type="ECO:0000256" key="10">
    <source>
        <dbReference type="ARBA" id="ARBA00066427"/>
    </source>
</evidence>
<evidence type="ECO:0000256" key="2">
    <source>
        <dbReference type="ARBA" id="ARBA00022605"/>
    </source>
</evidence>
<dbReference type="RefSeq" id="WP_127352349.1">
    <property type="nucleotide sequence ID" value="NZ_CP034791.1"/>
</dbReference>
<keyword evidence="17" id="KW-1185">Reference proteome</keyword>
<evidence type="ECO:0000256" key="5">
    <source>
        <dbReference type="ARBA" id="ARBA00023154"/>
    </source>
</evidence>
<dbReference type="GO" id="GO:0008836">
    <property type="term" value="F:diaminopimelate decarboxylase activity"/>
    <property type="evidence" value="ECO:0007669"/>
    <property type="project" value="UniProtKB-UniRule"/>
</dbReference>
<evidence type="ECO:0000256" key="4">
    <source>
        <dbReference type="ARBA" id="ARBA00022898"/>
    </source>
</evidence>
<dbReference type="FunFam" id="2.40.37.10:FF:000003">
    <property type="entry name" value="Diaminopimelate decarboxylase"/>
    <property type="match status" value="1"/>
</dbReference>
<comment type="subunit">
    <text evidence="12">Homodimer.</text>
</comment>
<protein>
    <recommendedName>
        <fullName evidence="11 12">Diaminopimelate decarboxylase</fullName>
        <shortName evidence="12">DAP decarboxylase</shortName>
        <shortName evidence="12">DAPDC</shortName>
        <ecNumber evidence="10 12">4.1.1.20</ecNumber>
    </recommendedName>
</protein>
<dbReference type="InterPro" id="IPR009006">
    <property type="entry name" value="Ala_racemase/Decarboxylase_C"/>
</dbReference>
<keyword evidence="6 12" id="KW-0456">Lyase</keyword>
<dbReference type="KEGG" id="ccha:ELD05_10215"/>
<dbReference type="GO" id="GO:0030170">
    <property type="term" value="F:pyridoxal phosphate binding"/>
    <property type="evidence" value="ECO:0007669"/>
    <property type="project" value="UniProtKB-UniRule"/>
</dbReference>
<evidence type="ECO:0000256" key="12">
    <source>
        <dbReference type="HAMAP-Rule" id="MF_02120"/>
    </source>
</evidence>
<keyword evidence="5 12" id="KW-0457">Lysine biosynthesis</keyword>
<feature type="binding site" evidence="12">
    <location>
        <position position="293"/>
    </location>
    <ligand>
        <name>substrate</name>
    </ligand>
</feature>
<feature type="binding site" evidence="12">
    <location>
        <position position="362"/>
    </location>
    <ligand>
        <name>substrate</name>
    </ligand>
</feature>
<gene>
    <name evidence="12 16" type="primary">lysA</name>
    <name evidence="16" type="ORF">ELD05_10215</name>
</gene>
<evidence type="ECO:0000256" key="7">
    <source>
        <dbReference type="ARBA" id="ARBA00050464"/>
    </source>
</evidence>
<dbReference type="UniPathway" id="UPA00034">
    <property type="reaction ID" value="UER00027"/>
</dbReference>
<comment type="catalytic activity">
    <reaction evidence="7 12 14">
        <text>meso-2,6-diaminopimelate + H(+) = L-lysine + CO2</text>
        <dbReference type="Rhea" id="RHEA:15101"/>
        <dbReference type="ChEBI" id="CHEBI:15378"/>
        <dbReference type="ChEBI" id="CHEBI:16526"/>
        <dbReference type="ChEBI" id="CHEBI:32551"/>
        <dbReference type="ChEBI" id="CHEBI:57791"/>
        <dbReference type="EC" id="4.1.1.20"/>
    </reaction>
</comment>
<evidence type="ECO:0000256" key="3">
    <source>
        <dbReference type="ARBA" id="ARBA00022793"/>
    </source>
</evidence>
<feature type="domain" description="Orn/DAP/Arg decarboxylase 2 N-terminal" evidence="15">
    <location>
        <begin position="41"/>
        <end position="296"/>
    </location>
</feature>
<feature type="binding site" evidence="12">
    <location>
        <position position="330"/>
    </location>
    <ligand>
        <name>substrate</name>
    </ligand>
</feature>
<feature type="binding site" evidence="12">
    <location>
        <position position="248"/>
    </location>
    <ligand>
        <name>pyridoxal 5'-phosphate</name>
        <dbReference type="ChEBI" id="CHEBI:597326"/>
    </ligand>
</feature>
<dbReference type="CDD" id="cd06828">
    <property type="entry name" value="PLPDE_III_DapDC"/>
    <property type="match status" value="1"/>
</dbReference>
<feature type="active site" description="Proton donor" evidence="13">
    <location>
        <position position="361"/>
    </location>
</feature>
<dbReference type="EC" id="4.1.1.20" evidence="10 12"/>
<dbReference type="PANTHER" id="PTHR43727:SF2">
    <property type="entry name" value="GROUP IV DECARBOXYLASE"/>
    <property type="match status" value="1"/>
</dbReference>
<comment type="similarity">
    <text evidence="9 12">Belongs to the Orn/Lys/Arg decarboxylase class-II family. LysA subfamily.</text>
</comment>
<evidence type="ECO:0000256" key="11">
    <source>
        <dbReference type="ARBA" id="ARBA00074972"/>
    </source>
</evidence>
<evidence type="ECO:0000259" key="15">
    <source>
        <dbReference type="Pfam" id="PF02784"/>
    </source>
</evidence>
<dbReference type="HAMAP" id="MF_02120">
    <property type="entry name" value="LysA"/>
    <property type="match status" value="1"/>
</dbReference>
<evidence type="ECO:0000256" key="9">
    <source>
        <dbReference type="ARBA" id="ARBA00060983"/>
    </source>
</evidence>
<dbReference type="Gene3D" id="3.20.20.10">
    <property type="entry name" value="Alanine racemase"/>
    <property type="match status" value="1"/>
</dbReference>
<dbReference type="InterPro" id="IPR022644">
    <property type="entry name" value="De-COase2_N"/>
</dbReference>
<sequence length="433" mass="48791">MQLRYGLEISHKGNLSWEGIDLLDLIEMYGTPLYVMNERMIRENINRFKNALEKYFGQNGLVIYASKAFCTKAMCQIAKQEGIGLDVVSGGELFTALSVDFPTDKIFFHGNNKTYGELEMAVENGVKIVIDNFDELEMLSVICKTKSKKANVLIRVKPGIEAHTHEFIRTGQIDSKFGVALENGEAFSMVKKILEMDELKLIGLHCHIGSQIFETAPFKLAARVMLEFILKIKRELNYEIDILDLGGGFGIKYTAFDQPPQIEKFIEAISEEIEEFCQQKGLKKPFIVLEPGRSIVGEAGITLYTIGSIKEIPNVRNYASVDGGMTDNPRYALYQAKYDAYVVENPIGEKVKVYTIAGRCCESGDILIKDIKLPELKTGQHLAILATGAYNYSMSSNYNRFPRPAVVLLKDSQVRVIVKRETYEDIVRNDLEI</sequence>
<proteinExistence type="inferred from homology"/>
<feature type="binding site" evidence="12">
    <location>
        <position position="334"/>
    </location>
    <ligand>
        <name>substrate</name>
    </ligand>
</feature>
<dbReference type="PRINTS" id="PR01181">
    <property type="entry name" value="DAPDCRBXLASE"/>
</dbReference>
<accession>A0A3T0D7N8</accession>
<organism evidence="16 17">
    <name type="scientific">Caldicellulosiruptor changbaiensis</name>
    <dbReference type="NCBI Taxonomy" id="1222016"/>
    <lineage>
        <taxon>Bacteria</taxon>
        <taxon>Bacillati</taxon>
        <taxon>Bacillota</taxon>
        <taxon>Bacillota incertae sedis</taxon>
        <taxon>Caldicellulosiruptorales</taxon>
        <taxon>Caldicellulosiruptoraceae</taxon>
        <taxon>Caldicellulosiruptor</taxon>
    </lineage>
</organism>
<dbReference type="Gene3D" id="2.40.37.10">
    <property type="entry name" value="Lyase, Ornithine Decarboxylase, Chain A, domain 1"/>
    <property type="match status" value="1"/>
</dbReference>
<feature type="binding site" evidence="12">
    <location>
        <begin position="290"/>
        <end position="293"/>
    </location>
    <ligand>
        <name>pyridoxal 5'-phosphate</name>
        <dbReference type="ChEBI" id="CHEBI:597326"/>
    </ligand>
</feature>
<comment type="cofactor">
    <cofactor evidence="1 12 13 14">
        <name>pyridoxal 5'-phosphate</name>
        <dbReference type="ChEBI" id="CHEBI:597326"/>
    </cofactor>
</comment>
<dbReference type="SUPFAM" id="SSF50621">
    <property type="entry name" value="Alanine racemase C-terminal domain-like"/>
    <property type="match status" value="1"/>
</dbReference>
<dbReference type="Proteomes" id="UP000282930">
    <property type="component" value="Chromosome"/>
</dbReference>
<keyword evidence="2 12" id="KW-0028">Amino-acid biosynthesis</keyword>
<keyword evidence="4 12" id="KW-0663">Pyridoxal phosphate</keyword>
<feature type="binding site" evidence="12">
    <location>
        <position position="390"/>
    </location>
    <ligand>
        <name>substrate</name>
    </ligand>
</feature>
<reference evidence="16 17" key="1">
    <citation type="submission" date="2018-12" db="EMBL/GenBank/DDBJ databases">
        <title>Genome sequence from the cellulolytic species, Caldicellulosiruptor changbaiensis.</title>
        <authorList>
            <person name="Blumer-Schuette S.E."/>
            <person name="Mendoza C."/>
        </authorList>
    </citation>
    <scope>NUCLEOTIDE SEQUENCE [LARGE SCALE GENOMIC DNA]</scope>
    <source>
        <strain evidence="16 17">CBS-Z</strain>
    </source>
</reference>
<evidence type="ECO:0000313" key="17">
    <source>
        <dbReference type="Proteomes" id="UP000282930"/>
    </source>
</evidence>